<evidence type="ECO:0000313" key="4">
    <source>
        <dbReference type="Proteomes" id="UP000629619"/>
    </source>
</evidence>
<protein>
    <recommendedName>
        <fullName evidence="2">DUF1023 domain-containing protein</fullName>
    </recommendedName>
</protein>
<reference evidence="3" key="1">
    <citation type="submission" date="2021-01" db="EMBL/GenBank/DDBJ databases">
        <title>Whole genome shotgun sequence of Actinoplanes siamensis NBRC 109076.</title>
        <authorList>
            <person name="Komaki H."/>
            <person name="Tamura T."/>
        </authorList>
    </citation>
    <scope>NUCLEOTIDE SEQUENCE</scope>
    <source>
        <strain evidence="3">NBRC 109076</strain>
    </source>
</reference>
<evidence type="ECO:0000256" key="1">
    <source>
        <dbReference type="SAM" id="MobiDB-lite"/>
    </source>
</evidence>
<organism evidence="3 4">
    <name type="scientific">Actinoplanes siamensis</name>
    <dbReference type="NCBI Taxonomy" id="1223317"/>
    <lineage>
        <taxon>Bacteria</taxon>
        <taxon>Bacillati</taxon>
        <taxon>Actinomycetota</taxon>
        <taxon>Actinomycetes</taxon>
        <taxon>Micromonosporales</taxon>
        <taxon>Micromonosporaceae</taxon>
        <taxon>Actinoplanes</taxon>
    </lineage>
</organism>
<dbReference type="Pfam" id="PF06259">
    <property type="entry name" value="Abhydrolase_8"/>
    <property type="match status" value="1"/>
</dbReference>
<name>A0A919TME2_9ACTN</name>
<dbReference type="Gene3D" id="3.40.50.1820">
    <property type="entry name" value="alpha/beta hydrolase"/>
    <property type="match status" value="1"/>
</dbReference>
<feature type="domain" description="DUF1023" evidence="2">
    <location>
        <begin position="105"/>
        <end position="277"/>
    </location>
</feature>
<dbReference type="AlphaFoldDB" id="A0A919TME2"/>
<evidence type="ECO:0000259" key="2">
    <source>
        <dbReference type="Pfam" id="PF06259"/>
    </source>
</evidence>
<comment type="caution">
    <text evidence="3">The sequence shown here is derived from an EMBL/GenBank/DDBJ whole genome shotgun (WGS) entry which is preliminary data.</text>
</comment>
<dbReference type="EMBL" id="BOMW01000045">
    <property type="protein sequence ID" value="GIF07178.1"/>
    <property type="molecule type" value="Genomic_DNA"/>
</dbReference>
<proteinExistence type="predicted"/>
<dbReference type="SUPFAM" id="SSF53474">
    <property type="entry name" value="alpha/beta-Hydrolases"/>
    <property type="match status" value="1"/>
</dbReference>
<gene>
    <name evidence="3" type="ORF">Asi03nite_47160</name>
</gene>
<dbReference type="InterPro" id="IPR029058">
    <property type="entry name" value="AB_hydrolase_fold"/>
</dbReference>
<sequence length="360" mass="37585">MRGGVVSRLWIVLLLLVVVWLFGPTRASVGQLPGVASWRVDPRHLPDPATTSPAGIASYFAGLTADQALALAREYPGVVGNLDGAPLALRYAVNGFGGRQIMALDRRGDGRIVEVLGDLAAAERVVVLIPGVDNTLADFDTGLGGVRRRAPAWQARQLFQRVGEKVAVIAWLGYDPPEGIRRAALREDRAAAGALALRRFVDGLVVDRPDRRIVVVGHSYGSVVAGRAAARLPAQVTDIVALGSPGLGVATRAQLGGAARVWAGSAPDDWTRKLPAIRVFGLGHGRSPVDPRFGALPLPAGDVTGHDGYFLSDTSTLAAIAQLATSRDGEIPRGASAMTSTAGSWISSRSPSSPGNAIVS</sequence>
<evidence type="ECO:0000313" key="3">
    <source>
        <dbReference type="EMBL" id="GIF07178.1"/>
    </source>
</evidence>
<accession>A0A919TME2</accession>
<keyword evidence="4" id="KW-1185">Reference proteome</keyword>
<feature type="compositionally biased region" description="Low complexity" evidence="1">
    <location>
        <begin position="344"/>
        <end position="353"/>
    </location>
</feature>
<dbReference type="InterPro" id="IPR010427">
    <property type="entry name" value="DUF1023"/>
</dbReference>
<feature type="region of interest" description="Disordered" evidence="1">
    <location>
        <begin position="331"/>
        <end position="360"/>
    </location>
</feature>
<dbReference type="Proteomes" id="UP000629619">
    <property type="component" value="Unassembled WGS sequence"/>
</dbReference>